<dbReference type="EMBL" id="CP072642">
    <property type="protein sequence ID" value="QUV93178.1"/>
    <property type="molecule type" value="Genomic_DNA"/>
</dbReference>
<keyword evidence="8" id="KW-1185">Reference proteome</keyword>
<dbReference type="InterPro" id="IPR020040">
    <property type="entry name" value="Ribosomal_uL6_a/b-dom"/>
</dbReference>
<feature type="domain" description="Large ribosomal subunit protein uL6 alpha-beta" evidence="6">
    <location>
        <begin position="87"/>
        <end position="169"/>
    </location>
</feature>
<dbReference type="Pfam" id="PF00347">
    <property type="entry name" value="Ribosomal_L6"/>
    <property type="match status" value="1"/>
</dbReference>
<dbReference type="InterPro" id="IPR002358">
    <property type="entry name" value="Ribosomal_uL6_CS"/>
</dbReference>
<keyword evidence="2 4" id="KW-0687">Ribonucleoprotein</keyword>
<reference evidence="7 8" key="1">
    <citation type="submission" date="2021-03" db="EMBL/GenBank/DDBJ databases">
        <title>Genomic and phenotypic characterization of Chloracidobacterium isolates provides evidence for multiple species.</title>
        <authorList>
            <person name="Saini M.K."/>
            <person name="Costas A.M.G."/>
            <person name="Tank M."/>
            <person name="Bryant D.A."/>
        </authorList>
    </citation>
    <scope>NUCLEOTIDE SEQUENCE [LARGE SCALE GENOMIC DNA]</scope>
    <source>
        <strain evidence="7 8">N</strain>
    </source>
</reference>
<evidence type="ECO:0000313" key="7">
    <source>
        <dbReference type="EMBL" id="QUV93178.1"/>
    </source>
</evidence>
<dbReference type="PIRSF" id="PIRSF002162">
    <property type="entry name" value="Ribosomal_L6"/>
    <property type="match status" value="1"/>
</dbReference>
<dbReference type="PANTHER" id="PTHR11655:SF14">
    <property type="entry name" value="LARGE RIBOSOMAL SUBUNIT PROTEIN UL6M"/>
    <property type="match status" value="1"/>
</dbReference>
<dbReference type="PROSITE" id="PS00525">
    <property type="entry name" value="RIBOSOMAL_L6_1"/>
    <property type="match status" value="1"/>
</dbReference>
<gene>
    <name evidence="7" type="primary">rplF</name>
    <name evidence="7" type="ORF">J8C05_07270</name>
</gene>
<dbReference type="InterPro" id="IPR000702">
    <property type="entry name" value="Ribosomal_uL6-like"/>
</dbReference>
<dbReference type="PANTHER" id="PTHR11655">
    <property type="entry name" value="60S/50S RIBOSOMAL PROTEIN L6/L9"/>
    <property type="match status" value="1"/>
</dbReference>
<keyword evidence="5" id="KW-0694">RNA-binding</keyword>
<dbReference type="InterPro" id="IPR019906">
    <property type="entry name" value="Ribosomal_uL6_bac-type"/>
</dbReference>
<keyword evidence="1 4" id="KW-0689">Ribosomal protein</keyword>
<dbReference type="Gene3D" id="3.90.930.12">
    <property type="entry name" value="Ribosomal protein L6, alpha-beta domain"/>
    <property type="match status" value="2"/>
</dbReference>
<accession>A0ABX8AWX1</accession>
<protein>
    <recommendedName>
        <fullName evidence="3 5">50S ribosomal protein L6</fullName>
    </recommendedName>
</protein>
<comment type="similarity">
    <text evidence="4">Belongs to the universal ribosomal protein uL6 family.</text>
</comment>
<comment type="function">
    <text evidence="5">This protein binds to the 23S rRNA, and is important in its secondary structure. It is located near the subunit interface in the base of the L7/L12 stalk, and near the tRNA binding site of the peptidyltransferase center.</text>
</comment>
<dbReference type="InterPro" id="IPR036789">
    <property type="entry name" value="Ribosomal_uL6-like_a/b-dom_sf"/>
</dbReference>
<evidence type="ECO:0000256" key="3">
    <source>
        <dbReference type="ARBA" id="ARBA00035454"/>
    </source>
</evidence>
<name>A0ABX8AWX1_9BACT</name>
<organism evidence="7 8">
    <name type="scientific">Chloracidobacterium sp. N</name>
    <dbReference type="NCBI Taxonomy" id="2821540"/>
    <lineage>
        <taxon>Bacteria</taxon>
        <taxon>Pseudomonadati</taxon>
        <taxon>Acidobacteriota</taxon>
        <taxon>Terriglobia</taxon>
        <taxon>Terriglobales</taxon>
        <taxon>Acidobacteriaceae</taxon>
        <taxon>Chloracidobacterium</taxon>
        <taxon>Chloracidobacterium aggregatum</taxon>
    </lineage>
</organism>
<evidence type="ECO:0000256" key="4">
    <source>
        <dbReference type="RuleBase" id="RU003869"/>
    </source>
</evidence>
<evidence type="ECO:0000313" key="8">
    <source>
        <dbReference type="Proteomes" id="UP000677668"/>
    </source>
</evidence>
<keyword evidence="5" id="KW-0699">rRNA-binding</keyword>
<evidence type="ECO:0000256" key="1">
    <source>
        <dbReference type="ARBA" id="ARBA00022980"/>
    </source>
</evidence>
<evidence type="ECO:0000256" key="2">
    <source>
        <dbReference type="ARBA" id="ARBA00023274"/>
    </source>
</evidence>
<dbReference type="SUPFAM" id="SSF56053">
    <property type="entry name" value="Ribosomal protein L6"/>
    <property type="match status" value="2"/>
</dbReference>
<evidence type="ECO:0000256" key="5">
    <source>
        <dbReference type="RuleBase" id="RU003870"/>
    </source>
</evidence>
<dbReference type="GO" id="GO:0005840">
    <property type="term" value="C:ribosome"/>
    <property type="evidence" value="ECO:0007669"/>
    <property type="project" value="UniProtKB-KW"/>
</dbReference>
<dbReference type="PRINTS" id="PR00059">
    <property type="entry name" value="RIBOSOMALL6"/>
</dbReference>
<evidence type="ECO:0000259" key="6">
    <source>
        <dbReference type="Pfam" id="PF00347"/>
    </source>
</evidence>
<proteinExistence type="inferred from homology"/>
<dbReference type="RefSeq" id="WP_211421583.1">
    <property type="nucleotide sequence ID" value="NZ_CP072642.1"/>
</dbReference>
<sequence>MSRIGNRPIQVSDLSVKVANNTLIIGKDNTFVELKINEGLKIDISDGYLSVIPTNKSSHQYQGLLRTLINNTVNGFKSNFSIDLDLVGVGYKVEKKDGKLIFSLGYSHPVEYLLPDGIDCTIEKVQKQIQQYQTTLTIRGSDKEKVGQVAANLVNLRVPDAYKGKGIRYAGRPMLLKPGKSGAKGGKK</sequence>
<dbReference type="Proteomes" id="UP000677668">
    <property type="component" value="Chromosome 1"/>
</dbReference>